<gene>
    <name evidence="2" type="ORF">E0F88_23400</name>
</gene>
<dbReference type="SUPFAM" id="SSF53448">
    <property type="entry name" value="Nucleotide-diphospho-sugar transferases"/>
    <property type="match status" value="1"/>
</dbReference>
<accession>A0A4R5DMT0</accession>
<dbReference type="PANTHER" id="PTHR22916">
    <property type="entry name" value="GLYCOSYLTRANSFERASE"/>
    <property type="match status" value="1"/>
</dbReference>
<dbReference type="Gene3D" id="3.90.550.10">
    <property type="entry name" value="Spore Coat Polysaccharide Biosynthesis Protein SpsA, Chain A"/>
    <property type="match status" value="1"/>
</dbReference>
<evidence type="ECO:0000313" key="2">
    <source>
        <dbReference type="EMBL" id="TDE12003.1"/>
    </source>
</evidence>
<dbReference type="Proteomes" id="UP000294850">
    <property type="component" value="Unassembled WGS sequence"/>
</dbReference>
<dbReference type="OrthoDB" id="9802649at2"/>
<reference evidence="2 3" key="1">
    <citation type="submission" date="2019-03" db="EMBL/GenBank/DDBJ databases">
        <title>Dyadobacter AR-3-6 sp. nov., isolated from arctic soil.</title>
        <authorList>
            <person name="Chaudhary D.K."/>
        </authorList>
    </citation>
    <scope>NUCLEOTIDE SEQUENCE [LARGE SCALE GENOMIC DNA]</scope>
    <source>
        <strain evidence="2 3">AR-3-6</strain>
    </source>
</reference>
<protein>
    <submittedName>
        <fullName evidence="2">Glycosyltransferase family 2 protein</fullName>
    </submittedName>
</protein>
<comment type="caution">
    <text evidence="2">The sequence shown here is derived from an EMBL/GenBank/DDBJ whole genome shotgun (WGS) entry which is preliminary data.</text>
</comment>
<dbReference type="PANTHER" id="PTHR22916:SF3">
    <property type="entry name" value="UDP-GLCNAC:BETAGAL BETA-1,3-N-ACETYLGLUCOSAMINYLTRANSFERASE-LIKE PROTEIN 1"/>
    <property type="match status" value="1"/>
</dbReference>
<dbReference type="GO" id="GO:0016758">
    <property type="term" value="F:hexosyltransferase activity"/>
    <property type="evidence" value="ECO:0007669"/>
    <property type="project" value="UniProtKB-ARBA"/>
</dbReference>
<feature type="domain" description="Glycosyltransferase 2-like" evidence="1">
    <location>
        <begin position="15"/>
        <end position="115"/>
    </location>
</feature>
<dbReference type="EMBL" id="SMFL01000010">
    <property type="protein sequence ID" value="TDE12003.1"/>
    <property type="molecule type" value="Genomic_DNA"/>
</dbReference>
<dbReference type="Pfam" id="PF00535">
    <property type="entry name" value="Glycos_transf_2"/>
    <property type="match status" value="1"/>
</dbReference>
<organism evidence="2 3">
    <name type="scientific">Dyadobacter psychrotolerans</name>
    <dbReference type="NCBI Taxonomy" id="2541721"/>
    <lineage>
        <taxon>Bacteria</taxon>
        <taxon>Pseudomonadati</taxon>
        <taxon>Bacteroidota</taxon>
        <taxon>Cytophagia</taxon>
        <taxon>Cytophagales</taxon>
        <taxon>Spirosomataceae</taxon>
        <taxon>Dyadobacter</taxon>
    </lineage>
</organism>
<dbReference type="InterPro" id="IPR029044">
    <property type="entry name" value="Nucleotide-diphossugar_trans"/>
</dbReference>
<keyword evidence="2" id="KW-0808">Transferase</keyword>
<sequence length="316" mass="36404">MITPAEPSRSTPLVSIVMATYNGGRFLREQLDSLVAQTYPNLEIVIVDDASTDQTPAILDEYVAVYSNIQVYKAEQNLGYIRNFEKGLLLCQGEYIALCDQDDIWLAEKISILMRQRGHHSLIYCNSELIDAAGERSGVKLNDLKNLLDFWTPLNYVVGGTASGHAMLVKREVILQSVPLPSMVTHDYWIGFVATLSAPMKFVHEVLVLYRQHGGNVIGVNGGGSKATKKRKISKEERDELVRQRMKLMYEKCPEQPVEIKKVFYSLSKSYQNFSFSNNFTRMTIFFRYRKEITAYKKRSEFRRWLFCLKMFYKIE</sequence>
<keyword evidence="3" id="KW-1185">Reference proteome</keyword>
<proteinExistence type="predicted"/>
<dbReference type="AlphaFoldDB" id="A0A4R5DMT0"/>
<dbReference type="CDD" id="cd04196">
    <property type="entry name" value="GT_2_like_d"/>
    <property type="match status" value="1"/>
</dbReference>
<dbReference type="InterPro" id="IPR001173">
    <property type="entry name" value="Glyco_trans_2-like"/>
</dbReference>
<name>A0A4R5DMT0_9BACT</name>
<evidence type="ECO:0000259" key="1">
    <source>
        <dbReference type="Pfam" id="PF00535"/>
    </source>
</evidence>
<evidence type="ECO:0000313" key="3">
    <source>
        <dbReference type="Proteomes" id="UP000294850"/>
    </source>
</evidence>
<dbReference type="RefSeq" id="WP_131960713.1">
    <property type="nucleotide sequence ID" value="NZ_SMFL01000010.1"/>
</dbReference>